<dbReference type="Proteomes" id="UP000697710">
    <property type="component" value="Unassembled WGS sequence"/>
</dbReference>
<accession>A0A956M177</accession>
<keyword evidence="3" id="KW-0520">NAD</keyword>
<dbReference type="EC" id="1.6.5.11" evidence="6"/>
<organism evidence="6 7">
    <name type="scientific">Eiseniibacteriota bacterium</name>
    <dbReference type="NCBI Taxonomy" id="2212470"/>
    <lineage>
        <taxon>Bacteria</taxon>
        <taxon>Candidatus Eiseniibacteriota</taxon>
    </lineage>
</organism>
<evidence type="ECO:0000256" key="1">
    <source>
        <dbReference type="ARBA" id="ARBA00009173"/>
    </source>
</evidence>
<dbReference type="InterPro" id="IPR006137">
    <property type="entry name" value="NADH_UbQ_OxRdtase-like_20kDa"/>
</dbReference>
<feature type="region of interest" description="Disordered" evidence="4">
    <location>
        <begin position="163"/>
        <end position="222"/>
    </location>
</feature>
<dbReference type="NCBIfam" id="NF005012">
    <property type="entry name" value="PRK06411.1"/>
    <property type="match status" value="1"/>
</dbReference>
<keyword evidence="3" id="KW-0411">Iron-sulfur</keyword>
<proteinExistence type="inferred from homology"/>
<evidence type="ECO:0000259" key="5">
    <source>
        <dbReference type="Pfam" id="PF01058"/>
    </source>
</evidence>
<feature type="compositionally biased region" description="Low complexity" evidence="4">
    <location>
        <begin position="174"/>
        <end position="183"/>
    </location>
</feature>
<dbReference type="InterPro" id="IPR006138">
    <property type="entry name" value="NADH_UQ_OxRdtase_20Kd_su"/>
</dbReference>
<dbReference type="GO" id="GO:0051539">
    <property type="term" value="F:4 iron, 4 sulfur cluster binding"/>
    <property type="evidence" value="ECO:0007669"/>
    <property type="project" value="UniProtKB-KW"/>
</dbReference>
<feature type="region of interest" description="Disordered" evidence="4">
    <location>
        <begin position="121"/>
        <end position="151"/>
    </location>
</feature>
<evidence type="ECO:0000256" key="4">
    <source>
        <dbReference type="SAM" id="MobiDB-lite"/>
    </source>
</evidence>
<keyword evidence="2" id="KW-0874">Quinone</keyword>
<keyword evidence="3" id="KW-0479">Metal-binding</keyword>
<keyword evidence="3" id="KW-0408">Iron</keyword>
<dbReference type="GO" id="GO:0008137">
    <property type="term" value="F:NADH dehydrogenase (ubiquinone) activity"/>
    <property type="evidence" value="ECO:0007669"/>
    <property type="project" value="InterPro"/>
</dbReference>
<evidence type="ECO:0000313" key="6">
    <source>
        <dbReference type="EMBL" id="MCA9728287.1"/>
    </source>
</evidence>
<dbReference type="SUPFAM" id="SSF56770">
    <property type="entry name" value="HydA/Nqo6-like"/>
    <property type="match status" value="1"/>
</dbReference>
<dbReference type="Gene3D" id="3.40.50.12280">
    <property type="match status" value="1"/>
</dbReference>
<name>A0A956M177_UNCEI</name>
<dbReference type="NCBIfam" id="TIGR01957">
    <property type="entry name" value="nuoB_fam"/>
    <property type="match status" value="1"/>
</dbReference>
<evidence type="ECO:0000256" key="3">
    <source>
        <dbReference type="RuleBase" id="RU004464"/>
    </source>
</evidence>
<dbReference type="EMBL" id="JAGQHR010000342">
    <property type="protein sequence ID" value="MCA9728287.1"/>
    <property type="molecule type" value="Genomic_DNA"/>
</dbReference>
<dbReference type="GO" id="GO:0048038">
    <property type="term" value="F:quinone binding"/>
    <property type="evidence" value="ECO:0007669"/>
    <property type="project" value="UniProtKB-KW"/>
</dbReference>
<comment type="caution">
    <text evidence="6">The sequence shown here is derived from an EMBL/GenBank/DDBJ whole genome shotgun (WGS) entry which is preliminary data.</text>
</comment>
<dbReference type="GO" id="GO:0016491">
    <property type="term" value="F:oxidoreductase activity"/>
    <property type="evidence" value="ECO:0007669"/>
    <property type="project" value="UniProtKB-KW"/>
</dbReference>
<keyword evidence="3" id="KW-0004">4Fe-4S</keyword>
<protein>
    <submittedName>
        <fullName evidence="6">NADH-quinone oxidoreductase subunit NuoB</fullName>
        <ecNumber evidence="6">1.6.5.11</ecNumber>
    </submittedName>
</protein>
<dbReference type="GO" id="GO:0015990">
    <property type="term" value="P:electron transport coupled proton transport"/>
    <property type="evidence" value="ECO:0007669"/>
    <property type="project" value="TreeGrafter"/>
</dbReference>
<evidence type="ECO:0000313" key="7">
    <source>
        <dbReference type="Proteomes" id="UP000697710"/>
    </source>
</evidence>
<reference evidence="6" key="1">
    <citation type="submission" date="2020-04" db="EMBL/GenBank/DDBJ databases">
        <authorList>
            <person name="Zhang T."/>
        </authorList>
    </citation>
    <scope>NUCLEOTIDE SEQUENCE</scope>
    <source>
        <strain evidence="6">HKST-UBA01</strain>
    </source>
</reference>
<dbReference type="AlphaFoldDB" id="A0A956M177"/>
<feature type="compositionally biased region" description="Basic and acidic residues" evidence="4">
    <location>
        <begin position="121"/>
        <end position="130"/>
    </location>
</feature>
<comment type="similarity">
    <text evidence="1 3">Belongs to the complex I 20 kDa subunit family.</text>
</comment>
<dbReference type="PANTHER" id="PTHR11995:SF14">
    <property type="entry name" value="NADH DEHYDROGENASE [UBIQUINONE] IRON-SULFUR PROTEIN 7, MITOCHONDRIAL"/>
    <property type="match status" value="1"/>
</dbReference>
<keyword evidence="6" id="KW-0560">Oxidoreductase</keyword>
<dbReference type="GO" id="GO:0046872">
    <property type="term" value="F:metal ion binding"/>
    <property type="evidence" value="ECO:0007669"/>
    <property type="project" value="UniProtKB-KW"/>
</dbReference>
<dbReference type="GO" id="GO:0009060">
    <property type="term" value="P:aerobic respiration"/>
    <property type="evidence" value="ECO:0007669"/>
    <property type="project" value="TreeGrafter"/>
</dbReference>
<dbReference type="PROSITE" id="PS01150">
    <property type="entry name" value="COMPLEX1_20K"/>
    <property type="match status" value="1"/>
</dbReference>
<dbReference type="GO" id="GO:0045271">
    <property type="term" value="C:respiratory chain complex I"/>
    <property type="evidence" value="ECO:0007669"/>
    <property type="project" value="TreeGrafter"/>
</dbReference>
<gene>
    <name evidence="6" type="primary">nuoB</name>
    <name evidence="6" type="ORF">KC729_11430</name>
</gene>
<feature type="non-terminal residue" evidence="6">
    <location>
        <position position="1"/>
    </location>
</feature>
<sequence length="222" mass="23359">SCCGIAFMATAASRFDVDRIGSIARGTPRQCDVMVIAGTITVKMAPRVKRLWDQMPEPKWAIAMGSCAISGDFYRDIYSVVPGVDTFMPIDVYVPGCPPNPDHLLMGIHRLQEKIKAKLDGKWVEPEPRPEGAVGLRAPSIPRIGDPNRSPEIDRAQLQASMSLGLGGEERRAGAAPLPRPAATNRASDSKGDSAHSSPVSGGKGDSAGGAPASDPSATKGD</sequence>
<feature type="domain" description="NADH:ubiquinone oxidoreductase-like 20kDa subunit" evidence="5">
    <location>
        <begin position="2"/>
        <end position="109"/>
    </location>
</feature>
<dbReference type="PANTHER" id="PTHR11995">
    <property type="entry name" value="NADH DEHYDROGENASE"/>
    <property type="match status" value="1"/>
</dbReference>
<reference evidence="6" key="2">
    <citation type="journal article" date="2021" name="Microbiome">
        <title>Successional dynamics and alternative stable states in a saline activated sludge microbial community over 9 years.</title>
        <authorList>
            <person name="Wang Y."/>
            <person name="Ye J."/>
            <person name="Ju F."/>
            <person name="Liu L."/>
            <person name="Boyd J.A."/>
            <person name="Deng Y."/>
            <person name="Parks D.H."/>
            <person name="Jiang X."/>
            <person name="Yin X."/>
            <person name="Woodcroft B.J."/>
            <person name="Tyson G.W."/>
            <person name="Hugenholtz P."/>
            <person name="Polz M.F."/>
            <person name="Zhang T."/>
        </authorList>
    </citation>
    <scope>NUCLEOTIDE SEQUENCE</scope>
    <source>
        <strain evidence="6">HKST-UBA01</strain>
    </source>
</reference>
<feature type="compositionally biased region" description="Low complexity" evidence="4">
    <location>
        <begin position="209"/>
        <end position="222"/>
    </location>
</feature>
<evidence type="ECO:0000256" key="2">
    <source>
        <dbReference type="ARBA" id="ARBA00022719"/>
    </source>
</evidence>
<dbReference type="Pfam" id="PF01058">
    <property type="entry name" value="Oxidored_q6"/>
    <property type="match status" value="1"/>
</dbReference>